<accession>A0A2T1CAT0</accession>
<reference evidence="1 2" key="2">
    <citation type="submission" date="2018-03" db="EMBL/GenBank/DDBJ databases">
        <title>The ancient ancestry and fast evolution of plastids.</title>
        <authorList>
            <person name="Moore K.R."/>
            <person name="Magnabosco C."/>
            <person name="Momper L."/>
            <person name="Gold D.A."/>
            <person name="Bosak T."/>
            <person name="Fournier G.P."/>
        </authorList>
    </citation>
    <scope>NUCLEOTIDE SEQUENCE [LARGE SCALE GENOMIC DNA]</scope>
    <source>
        <strain evidence="1 2">CCAP 1448/3</strain>
    </source>
</reference>
<comment type="caution">
    <text evidence="1">The sequence shown here is derived from an EMBL/GenBank/DDBJ whole genome shotgun (WGS) entry which is preliminary data.</text>
</comment>
<evidence type="ECO:0000313" key="1">
    <source>
        <dbReference type="EMBL" id="PSB05273.1"/>
    </source>
</evidence>
<keyword evidence="2" id="KW-1185">Reference proteome</keyword>
<sequence>MPGVYARTARGNVTIIKFTQSQNVGKCVLIAGRFQQNYDNGSLRTIRSAKLGNESVICALRSGSDSCTEKTVLFAVPPGQDPNTIMRRLLDSNGLAAGNLVEL</sequence>
<evidence type="ECO:0000313" key="2">
    <source>
        <dbReference type="Proteomes" id="UP000238762"/>
    </source>
</evidence>
<name>A0A2T1CAT0_9CYAN</name>
<dbReference type="InterPro" id="IPR025478">
    <property type="entry name" value="COP23"/>
</dbReference>
<dbReference type="EMBL" id="PVWJ01000001">
    <property type="protein sequence ID" value="PSB05273.1"/>
    <property type="molecule type" value="Genomic_DNA"/>
</dbReference>
<gene>
    <name evidence="1" type="ORF">C7B64_00270</name>
</gene>
<dbReference type="Pfam" id="PF14218">
    <property type="entry name" value="COP23"/>
    <property type="match status" value="1"/>
</dbReference>
<dbReference type="OrthoDB" id="490444at2"/>
<reference evidence="1 2" key="1">
    <citation type="submission" date="2018-02" db="EMBL/GenBank/DDBJ databases">
        <authorList>
            <person name="Cohen D.B."/>
            <person name="Kent A.D."/>
        </authorList>
    </citation>
    <scope>NUCLEOTIDE SEQUENCE [LARGE SCALE GENOMIC DNA]</scope>
    <source>
        <strain evidence="1 2">CCAP 1448/3</strain>
    </source>
</reference>
<dbReference type="AlphaFoldDB" id="A0A2T1CAT0"/>
<dbReference type="Proteomes" id="UP000238762">
    <property type="component" value="Unassembled WGS sequence"/>
</dbReference>
<organism evidence="1 2">
    <name type="scientific">Merismopedia glauca CCAP 1448/3</name>
    <dbReference type="NCBI Taxonomy" id="1296344"/>
    <lineage>
        <taxon>Bacteria</taxon>
        <taxon>Bacillati</taxon>
        <taxon>Cyanobacteriota</taxon>
        <taxon>Cyanophyceae</taxon>
        <taxon>Synechococcales</taxon>
        <taxon>Merismopediaceae</taxon>
        <taxon>Merismopedia</taxon>
    </lineage>
</organism>
<proteinExistence type="predicted"/>
<protein>
    <submittedName>
        <fullName evidence="1">Uncharacterized protein</fullName>
    </submittedName>
</protein>